<dbReference type="SMART" id="SM00710">
    <property type="entry name" value="PbH1"/>
    <property type="match status" value="11"/>
</dbReference>
<dbReference type="Pfam" id="PF20009">
    <property type="entry name" value="GEVED"/>
    <property type="match status" value="1"/>
</dbReference>
<name>M5SCN0_9BACT</name>
<dbReference type="GO" id="GO:0004222">
    <property type="term" value="F:metalloendopeptidase activity"/>
    <property type="evidence" value="ECO:0007669"/>
    <property type="project" value="InterPro"/>
</dbReference>
<dbReference type="InterPro" id="IPR001818">
    <property type="entry name" value="Pept_M10_metallopeptidase"/>
</dbReference>
<feature type="region of interest" description="Disordered" evidence="5">
    <location>
        <begin position="749"/>
        <end position="768"/>
    </location>
</feature>
<dbReference type="Proteomes" id="UP000011996">
    <property type="component" value="Unassembled WGS sequence"/>
</dbReference>
<accession>M5SCN0</accession>
<dbReference type="Gene3D" id="2.60.40.2810">
    <property type="match status" value="1"/>
</dbReference>
<reference evidence="9 10" key="1">
    <citation type="journal article" date="2013" name="Mar. Genomics">
        <title>Expression of sulfatases in Rhodopirellula baltica and the diversity of sulfatases in the genus Rhodopirellula.</title>
        <authorList>
            <person name="Wegner C.E."/>
            <person name="Richter-Heitmann T."/>
            <person name="Klindworth A."/>
            <person name="Klockow C."/>
            <person name="Richter M."/>
            <person name="Achstetter T."/>
            <person name="Glockner F.O."/>
            <person name="Harder J."/>
        </authorList>
    </citation>
    <scope>NUCLEOTIDE SEQUENCE [LARGE SCALE GENOMIC DNA]</scope>
    <source>
        <strain evidence="9 10">SH398</strain>
    </source>
</reference>
<organism evidence="9 10">
    <name type="scientific">Rhodopirellula europaea SH398</name>
    <dbReference type="NCBI Taxonomy" id="1263868"/>
    <lineage>
        <taxon>Bacteria</taxon>
        <taxon>Pseudomonadati</taxon>
        <taxon>Planctomycetota</taxon>
        <taxon>Planctomycetia</taxon>
        <taxon>Pirellulales</taxon>
        <taxon>Pirellulaceae</taxon>
        <taxon>Rhodopirellula</taxon>
    </lineage>
</organism>
<dbReference type="Gene3D" id="3.40.390.10">
    <property type="entry name" value="Collagenase (Catalytic Domain)"/>
    <property type="match status" value="2"/>
</dbReference>
<dbReference type="NCBIfam" id="NF012211">
    <property type="entry name" value="tand_rpt_95"/>
    <property type="match status" value="3"/>
</dbReference>
<evidence type="ECO:0000256" key="4">
    <source>
        <dbReference type="ARBA" id="ARBA00022833"/>
    </source>
</evidence>
<evidence type="ECO:0000256" key="5">
    <source>
        <dbReference type="SAM" id="MobiDB-lite"/>
    </source>
</evidence>
<feature type="domain" description="GEVED" evidence="8">
    <location>
        <begin position="3968"/>
        <end position="4047"/>
    </location>
</feature>
<feature type="region of interest" description="Disordered" evidence="5">
    <location>
        <begin position="5017"/>
        <end position="5040"/>
    </location>
</feature>
<dbReference type="GO" id="GO:0000272">
    <property type="term" value="P:polysaccharide catabolic process"/>
    <property type="evidence" value="ECO:0007669"/>
    <property type="project" value="InterPro"/>
</dbReference>
<dbReference type="Pfam" id="PF17963">
    <property type="entry name" value="Big_9"/>
    <property type="match status" value="4"/>
</dbReference>
<protein>
    <submittedName>
        <fullName evidence="9">Peptidase domain protein</fullName>
    </submittedName>
</protein>
<keyword evidence="2" id="KW-0479">Metal-binding</keyword>
<keyword evidence="4" id="KW-0862">Zinc</keyword>
<feature type="domain" description="Peptidase M10 metallopeptidase" evidence="6">
    <location>
        <begin position="190"/>
        <end position="340"/>
    </location>
</feature>
<dbReference type="STRING" id="1263868.RESH_00162"/>
<dbReference type="RefSeq" id="WP_008662945.1">
    <property type="nucleotide sequence ID" value="NZ_ANOF01000006.1"/>
</dbReference>
<evidence type="ECO:0000259" key="8">
    <source>
        <dbReference type="Pfam" id="PF20009"/>
    </source>
</evidence>
<dbReference type="InterPro" id="IPR040853">
    <property type="entry name" value="RapA2_cadherin-like"/>
</dbReference>
<dbReference type="InterPro" id="IPR045474">
    <property type="entry name" value="GEVED"/>
</dbReference>
<dbReference type="InterPro" id="IPR010221">
    <property type="entry name" value="VCBS_dom"/>
</dbReference>
<dbReference type="Gene3D" id="2.60.120.380">
    <property type="match status" value="4"/>
</dbReference>
<dbReference type="GO" id="GO:0008270">
    <property type="term" value="F:zinc ion binding"/>
    <property type="evidence" value="ECO:0007669"/>
    <property type="project" value="InterPro"/>
</dbReference>
<dbReference type="Pfam" id="PF00404">
    <property type="entry name" value="Dockerin_1"/>
    <property type="match status" value="1"/>
</dbReference>
<dbReference type="GO" id="GO:0031012">
    <property type="term" value="C:extracellular matrix"/>
    <property type="evidence" value="ECO:0007669"/>
    <property type="project" value="InterPro"/>
</dbReference>
<gene>
    <name evidence="9" type="ORF">RESH_00162</name>
</gene>
<dbReference type="OrthoDB" id="247526at2"/>
<comment type="caution">
    <text evidence="9">The sequence shown here is derived from an EMBL/GenBank/DDBJ whole genome shotgun (WGS) entry which is preliminary data.</text>
</comment>
<feature type="compositionally biased region" description="Basic residues" evidence="5">
    <location>
        <begin position="29"/>
        <end position="38"/>
    </location>
</feature>
<dbReference type="PATRIC" id="fig|1263868.3.peg.181"/>
<dbReference type="InterPro" id="IPR024079">
    <property type="entry name" value="MetalloPept_cat_dom_sf"/>
</dbReference>
<keyword evidence="3" id="KW-0378">Hydrolase</keyword>
<dbReference type="GO" id="GO:0004553">
    <property type="term" value="F:hydrolase activity, hydrolyzing O-glycosyl compounds"/>
    <property type="evidence" value="ECO:0007669"/>
    <property type="project" value="InterPro"/>
</dbReference>
<evidence type="ECO:0000313" key="10">
    <source>
        <dbReference type="Proteomes" id="UP000011996"/>
    </source>
</evidence>
<feature type="domain" description="RapA2 cadherin-like" evidence="7">
    <location>
        <begin position="7209"/>
        <end position="7282"/>
    </location>
</feature>
<sequence length="7684" mass="816562">MTLRRFHSLLGTAASDASSVSDRGTKGQRSGKSRRTRSDRRSKWQTADRRLNHETLEKRELLAAELGLIAHPVFAPGTPSETIEQWHEEHGDNHAAITSGTKLPGFQFGPQLQPILFNPTDPLRWRTSALNPSGAPNLGDPITLTWSIVPDGTPMLDPNTGNTTGTSNLVGFLDSVYGSGATNEITEKPWFGIFSNVYDVWSVGTGLSFVYEDDDDMAPWAADASIGEADVRADLRIAGAAIDGDYNVLAANYPPSGFGSIGLDGDMIIDTTDRYYSDTANSAFDLNIELTNILSHEIGHGLGLGHVMPTNGTKLMEPFISANYYGPQEDDVFNINMLYGDAMEPNDTMANAVNLGVLDLAAQTITDVSIDSPNTDVDVFAFSLSHPTEIDLIVTPVGSAYFEGEQGGAAPVEVDRQRQQDLQFRLLDGSGNQISLSNDNTLGNAEFRAKVQLAEGSYFVEVSAFSGTDSQAYRMSVGNSARVIVGPTLLAIRPDDSGLLQDGDTLEAAPNEFNLFFNGGADLDEATISSDTVKLIRAGEDGIFGPNPDNLDASGNPIDDDIQVELGYVGLLESGSIEASNLQQIVMRPASNAAQNAFDPSFGFPDDLYKIVLIGEGNSPLQSRAGVPFDGGNNFETTFRLNRGAQVVAVVPQPVVRANATQANPEGTLSQQSDTIVIHFDGQLLDIGDAENPAFYRLIDTRATADKTDDQLAPLQPNLATYDVAEGTVTLQFSGPIPEGNYRLDIGEAGTPVGGSPTVPSTSLTNNDNNSTLLTASDLTGTPASPVTLDATGVRIASQIQVQSVPLAQRVGGSDEPGHREIQREPHVRNDEGTNLIAPSSIEIVRYYFPDTLGTDANGQDYINLITEKEKEIVRTLFDIFAGLSGYEFVETSETVPGLDELMIGKGDFRAVSPSLGPNDGVAGLANSTFAILNGTLFNQSNRFFGDGFTETMMHEIAHSLGLGHSYDIPSLQGAPLPNDVLPGDHDIVQLQRVSPPNATDIDLYKFAVAEGGRFTAETFAERLSTPSGLSTVLTLFGINDDGSMDIIARNDRYFGNDSFLDVDLEAGTYLIGVSSTDNEDYNPLVPDSGFGGTTDGQYELELKFAGESASVLRDVDGTPIDGDRDGTPGGVFSFYFQASDVSTTVFVDRLNDPNAAALDGDGTLGNAFDNIGQALQRAGERIVFPTVGLDALDASDTFEIIRTVNGTPETESFHFGAGGITLATSGSPEDAAVATASAINAVLPGSANVVGRTVELTGIERLDLSGSDTLLNTPNLVRIIGNDADGDPSTTADIKPYLIGTATSGASLRDGAEFRVPQGVTAMIDAGALLKMRKSNLDVGSSSIDIDRSAAALQVLGTPDVPVWLRSYFDSTFGGNSTGSSAVNPPSAGDFGGIVLRDDSDLESSGMFLNYISHTDIRHGGGKVFVDSAEDSFSPIHVIDSRPSIAFNRITDSNSAAVSASPDSFDESGGRIGPEIVGNYLANNTINGLFIRIETQDGQVVTKLTTPGRFNDTDIAHVLTENLVIAGNVGGRYLDKTTGELSGRASGRLLVDPGIVIKSAGARIEAEAGGSAIIAEGTKNRPVIFTSINDDRYGSSGVYDTTNTPGSAGLPGDWGGFYFGFTSSGSIDNAIISYGGGDSSIEGGSANFNVIEIHQAEVRITNSLISDNANGNASGVRNGRGANASATIYVRGSQPIIVGNEIVDNEGPAININANSLQFTNTPDYGRSTGRLEVFSEFDDNVGPLVRLNQFENNGINGMLVRGEVLTTESIWDDTDIVHVLQNEIVVGNHHSNSGLTLRSSGSESLVVKLQGNNAGFTATGSPAEIVDRIGGTVTVSGSPGFPVILTSLQDDSVGAGFTPTGAFLFDTGNDGQTGGQKGDWRGLSFDEFSNDRNVAVVRERETPLTAGKDENSFPGVAQFVGTLAPDQKSGDENRRLGFEVQGFISPDSPEDLDVYSFEGTAGTPVWLDIDRTDSSLDTVIEVLNANGTVVARSMSSFDPNEAGSLNNLPLIQNPLLGGDFNSENYRDAGMHLVLPGTLGTLGRYFIRVRSLGSTPTSLNGTSSGQYHMQIRLQQVDEYPGSTVQYADIRYANRGIDVSGLPARSHILGEAGEVTGAANNTFAQAQPLQSLLESDLAAISISGNLGEELGVNNRDLDVDWYRFDATQTGVQVIGGVNDAAGTMAVVFDMDYADKANRADTTLAVYDESGQLIFVGRESNIEDDQPDTIDSDPDIDDLSRGSLGTKDPYIGPVHLVTGGQYYIAVMGNGVTPSALMGQYDNLGTFDANGAFQPGATADNRYVRLEPVNSVDRVVEDRIGFSGYNTIPLDPFFPNGLPIQPQSSIFNIDSSANLQPHLPAFSLENVPLYIATERPVANADDQLYLADPFNGGTYTRPVSQNSWSPANDDIQDITIRSDGRMFGYQRADNLGNSVGRLVEIDPATGTLTAVSDDNIPGEAPPINASDLNVNLTTNANRGTVNDPRLAEFTNSSDVDALAFERTGAATATPTYDVYYVVRESENSSKLYRGNEGGSAAPVAANGGNPNQAANRKYGVMGNINLAGVTPQVDTFSISNNANPAARTDIRFQSNQPGLAGAFTLNIVNAGNDTAAVVTNANINTRSITLRLGNNNGGGPNANAIVNAINTHPVARQIVTAAIYGGNANGNRDGNGGTVANNRSTPFSTPASGVALAGRVTGIAFDDPIAQQNLFGVTNAGEIILIDENSGIAQILNVVPGAEFSALALGPQSVENGAYADLMFATTTGGQLYAFNSAGVLQNIFADNSGNPTALFAQLNDIAPARGDAPVGLAFSPLDFNLWHPTTRRAGDVGHGINEAPDGSREPGQIDVEYLDSLTPDGTRNFRQNNGGASFYFGLEDWIPNNQFNNTTQGYITYDGVNAQYGLSEELHRDLASNPNLVNTYALAGGAQGQLVSNSFDLAGSVAEDRPTLYVNYFLETENHPGETTANGQDPFRDAARVFVLRPSTGEWELVATNNSALSANDPSQNPDGELPGFISHLSDAGLNSTTQRAENHQIVQELFDNTGSWRQARIDLSSFAGETGLQLRFDFSTAGRIVGDGIPSAFGEISSNSRSNATQNNFFEGFYIDDIIVGYAERGEMVTVPAQIPSVEGALQGGTRAINIDSGTFTLLNDPRYSNRDPNRNPEILSGPYQVEIRRVDEYASLADANIIPDFDGTFQPFDTNVRHILSEDGVTMFGGTTGLLADQNRERQQGMFIIDSNFISDSNDVGINVQPGTAEETGVPHQGSLINFPQLNSPRLVPGVVIQNNVVSGDSAIRFAGETSTEAGRSVPFGRIVNNTLVGFGDGLGIDVVGQAAPTIINNILSEFGTAIDVEGFNAVNTVVRKNYFQGNASNGTTGTNPELAGPNAPLFIDRSTRNYYLESGSAAIDNSQETLPDRLAYVTFKTELGIARSNIDAPQRDVFGQLRVDSGQSGGGSGADPFIDQGAIDRADTDAPYAVLLKPIDDDNAGLDKDPNPTVVSLDDPILDVFSILIGDGRDENSPFEGTGINPATVDRDSILVRRNNIELVEGVDYRLGFNDSTGELRLTPLTTLWQPSGVYEIFLDNQRIADRAGNFLRPNQQNGETRFTIILPTVNLDYGDAIDGFGTTLGSNGARHAIIDDGFIRLGSIIDAERDAATAGSPNAADDDRLPVVITTSSLAFAAPVDNAGVSTMEVVQMPMLGDTLTIDIGSPRGPVTFEFVTVGRSAEPGNVSVIFDDSVLTDAVEIMNQLNGFTADVHNAIASVFEDFGQAFDVEFSLGDTLVPMQPSLSLTNFDDEDGVGIGSPNTQRVITATPSNPSSLVVAASPANPATIEVQSLPSNGDQIVIDLGTLAGSKTFEFLQIDPLATEPQSSTSGTIAVRYEASDSIDDIAARLAARIDQTLAGYGTSLLVSFAGNLVSLENQTTSQTVFVDSLIDPNIGSIGVLGYLNPNNSNGASILINAPNGGFLDAWIDWDQNQLFDPRDSSEDGGEQIFRSVPLSAGDNILNIVTPTTASSGMAWARFRISPEGGLASDGLAVGGEVEDYQVEIIPAPIPTPQDDLYQLLEDQSLLTAEMGLSSVLFGPTAAADDLLTPFAPTTVVLVDGPEHAENFSIDPLTGYFQYVPKADFAGIDTFTYRLADQATLLANPVFDVNGNPIGVATVSINVQPVNDVPSVENLTLLALEDTTRTFTAEQLKASAFGDGNREFTLTLPDGSTQSAPWDESIQTFNVISLQTTVAGVVTDIDWTTPIPAAGFKTPRGRIIPTWEAATGFLETIEYLADTDLNQDNANGNSLLRDEFQFTIEDDGVLVNPGADLVDPTDDTLFTGAKLTAQATAEIDVKPKNDAPIAADDVISEKNPIWNAFFIGPDPMNPIASVPVPTEDQTLVIPQAYLIANDKEARDSAADENDNTNDDGLTVTAVSATSALGGTVSIDTNGDIVYTPALNTYGEDSFTYTVTDSGITFDLGPEGTPGSMLEEPDFLTHTATVRILIKPVNDTPQADDLALDLLEYQEDEDGTGDANPVSKSDGSGFKDFSKNDLLRLGGAGSALEVTPPADFPADFDEDAQDLRVIKIGLPDATAASVDARLLTYDAVTGLAPVQTLATARGTLSLTFSLVPDPANPGSFLADSGEFVSGSYEPNVDYNEESPFDATDLFTYFVEDFSEIPVPGAGNFPGESLDSVGHGSLTSAAATVTVTTHATNDTPEFPVFDTVTFAEDINDAGDAFNTVFYDIYGEAVIASADPAVHNLPQAIFVSRDTAEDERGNNSGAAPTQSLTYSYNTLYEPAGMFESAPVLDEYGVLTLTPRADAYGYALYEVTMTDNGQTYDPATGMLVDDFRSVTRTLTVHITPVNDAPVTEDRALEVMEVEEFSSPDDMPTGAVASIDLTPDQFLGGTTENPELAEQSDFTDDVDAVDEFDEEEQSLRVVKFTVTLANGSTADVDAENNNGVELTLATGRITFNFDDIADGGAYTGGTYFPNVDYNEESPFAPNEQFTYVVEDFGVTTIPGSMDVTGTTEQVDYTNDGGSPPQGLNNRSTPRTMTLTTRAQNDVPEFPVFGEVTFAEDINDAGDAFNTVFYDIYGEAVIASADPAVHNLPQAIHVSRVTAEDERGNDSGALPTQSLSFSFTTLYEPAGMFETTPTLDEYGVLTLTPRADAYGYAVFVVTLTDDGGSYNLPNDPRSIDRTLTVHITPVNDAPVTVDRALEVDEVEEFASPDDSPTGDVASIDLTPEQFLGGSTENPEFAEQSDFTDDIDAVDEFDEEEQSLRVVEFTVTLADGSTAIVDAENNNGVELTLATGRITFNFDDIADGGAYTGGVYYPNVDYNEESPFAPNEQFTYVVEDFGTTSIPGSQFINGGAADEVDYTNDGAMPPVGLNNRSTPRTMTLTTRAQNDAPEFPVFNTVTFAEDINDAGDTFNTVIYDIYGESIIASADPAVHNLPQAIFVSRETAEDERGNAGGAPATQSLTYTYNPLYVPAGMFESDPVLDEYGVLTLTPRADAYGYAVYTVTMTDDGQSYDPNTGMLVDDFRSITRTLTVHITPVNDAPVTVDRALEAVEAEEFANETGLPTGDVASINLTPEQFLGGSAENSELAEQSDFTDDLDAVDEFDEEEQSLRVVEFTVTLADGSTVVVDAENNNGVELTLATGRVTFNFDDISIGGAYTGGVYYPNVDYNEEAPFAANEQFTYVVEDFGTTSIPGSQFVNSGAADEVDYTNDGAMPPVGLNNRSTPRTMTLTTRAKNDAPEFPVFDTVTFAEDINDTGDSFNTVFYDVYAGNVVANYDPADPMRPQAIFVSRDTAFDERGDGLGFDPTQSLSYTFTSLASSSPAGMFETLPTMDDFGVLTLTPRADVYGWAVFEVTATDDGSDYDAAAGLISSPRSITRTLTINITPVNDAPVSVDRDLEVTEVEEFSSPNDLPTGAVARLPLSPADFLGGTPENPTLAKASDFSDDTVTFEEFDEDEQGLRVVEFTVTLANGSPQTVNAGNYVNGTPIDLFSGTIWFEFDATTGEFVTGEYLPNVDVNDQLPFEPTEVFQYIVEDFGPTSIPGSDRPEPDAIGSIDYTTVGGVGSNNRSQPRDMTLTVRAVNDVPDFPEFDTVTFAEDINDAGGAFNTVFYDIYGGQVIGSNNPLVHGLPQAIHPGRDTALDERSVQELSYSVSVISSPAGMFASDPILDRFGVLQLQPNADAYGYAVFALTMTDDGQSYISGSMQDDPRSITRTLTVNITPVNDQPVAYDRELTVNEVEEFFPITGQPTGRVAVLDLTPETFLEGNPSDAQTADFADGVVTTNEFDEDEQDLRVVQFTVTNSSGTPTVVSRDNLNGVEIPLATGTVTFNFDASGAFVSGQYLPSVDYNQEDPFLDFERFSYIVEDFGETSIPGSDYVNGQMAPPVAGFQQADYTTVGGVGSNNRSESRRVTIRTIQVNDAPRVEFRETVDIRERDDNRGTSLTDWATRRDPAETTALDEFDRQDVFFTFKQYVSQSVPDLFRPGFTPEVSDDGTLTVYPSPDAVGTGVFVITATDRVSDTDPFTPKSTEMTVTVNVRPVNDQPRLSDIAPTGQTGSIDDAYEITSDGTLIVTMKEDNTANDGTTGTPYSIPLRSVGPGARPGLLDIYTPGPANESDGTLGGNQKVELVPFTTLPTTLGGSVTYVPENGSTPASLEYTPPTNANSLNNLPDSFTYQVIDDGTNFNIRDQVLDTSPLTRTGRIQFVLNPVNDRPVFDIAQTVINVSEDANMFVRNDFAFNVFGGPTPTANDEFSLTAAQTVSFNRIEPVNVSTTQAAQAFTTLPTIVPAGHLTFQAAPGVFGEFVFDIYGQDNGQGPNFGRGDLNESLAQRITINVLAVNDAPIPANGTGDTVTIATREDNTLAIPVDGVINGSLLGNFIAGPDSPVDGLPDENESQTLSAVNVPLQTAMGGTLTPSPNGAGATSYVYTPPLNFVGTDQFVYEVSDGDASRTTSATISLVVTPVNDAPIISPLAPIVVEESAGTVTLPDWLGTVLVGPPGTGSGGRAVDEFDGTGTTAPQTITEYRFSYVSGDTDLLATSAGNPAGLQILSDGSLQFTTSDENSGSATYQLVAVDSGPNNPANGDVWESAPVQFTLTIADVNDLPTFTAGPAVTVLEDSGTYSQPWATDISAGPGNEGNQTVAFLVQVPAEDQDLFSVLPSIDENGVLTFSVAPDAAGSTDVTVTLQDFENGVFAGSSQPVTLSITITDQPDLPVAVDDSFTTTEDAVLFFTIEDLLANDSDPDLSDILSFVELQTTTALGAIVNVNQTTGEISYTPMGSDTIQSLRPGETATDTFQYGLQDDSGVTSVVTANVTLTIQGRNDAPVAVDDRVFIESVGTTVLDQMRDPLFNDSDIDGTLDRTSLTIVVEPQFGTLSDDNGVLTYLPGPDFAGVDTFTYTIADDLGQASAQATVELQGRPTASDITAGTSVGRTGAIDISDSFNTAFDLDLTSILITTQPTNGTAEVIDGKIMYTPDTDYVGPDFLIFTVADINGNRSAPTRMNLNTVMSRLQNPVNFSDVNRNGEVTALDALLIINRLNEVSGSSSGENIPVTDADFGIGTNNGVNEQFYYDQSGDGFISSLDALRVINEINAQSQSGFGEPTDVLASDFSTSAGLDASTSSAAESVDSGPSKMVGSSATNAEVDLIDLIANEQTKRDGEESDSLESNLDTAVRELF</sequence>
<proteinExistence type="predicted"/>
<dbReference type="Pfam" id="PF00413">
    <property type="entry name" value="Peptidase_M10"/>
    <property type="match status" value="1"/>
</dbReference>
<keyword evidence="1" id="KW-0645">Protease</keyword>
<dbReference type="Gene3D" id="2.60.40.3440">
    <property type="match status" value="3"/>
</dbReference>
<dbReference type="PANTHER" id="PTHR10201">
    <property type="entry name" value="MATRIX METALLOPROTEINASE"/>
    <property type="match status" value="1"/>
</dbReference>
<dbReference type="GO" id="GO:0006508">
    <property type="term" value="P:proteolysis"/>
    <property type="evidence" value="ECO:0007669"/>
    <property type="project" value="UniProtKB-KW"/>
</dbReference>
<evidence type="ECO:0000256" key="2">
    <source>
        <dbReference type="ARBA" id="ARBA00022723"/>
    </source>
</evidence>
<evidence type="ECO:0000313" key="9">
    <source>
        <dbReference type="EMBL" id="EMI29260.1"/>
    </source>
</evidence>
<evidence type="ECO:0000259" key="6">
    <source>
        <dbReference type="Pfam" id="PF00413"/>
    </source>
</evidence>
<dbReference type="NCBIfam" id="TIGR01965">
    <property type="entry name" value="VCBS_repeat"/>
    <property type="match status" value="1"/>
</dbReference>
<dbReference type="SUPFAM" id="SSF55486">
    <property type="entry name" value="Metalloproteases ('zincins'), catalytic domain"/>
    <property type="match status" value="2"/>
</dbReference>
<evidence type="ECO:0000256" key="1">
    <source>
        <dbReference type="ARBA" id="ARBA00022670"/>
    </source>
</evidence>
<feature type="region of interest" description="Disordered" evidence="5">
    <location>
        <begin position="13"/>
        <end position="45"/>
    </location>
</feature>
<evidence type="ECO:0000256" key="3">
    <source>
        <dbReference type="ARBA" id="ARBA00022801"/>
    </source>
</evidence>
<dbReference type="EMBL" id="ANOF01000006">
    <property type="protein sequence ID" value="EMI29260.1"/>
    <property type="molecule type" value="Genomic_DNA"/>
</dbReference>
<evidence type="ECO:0000259" key="7">
    <source>
        <dbReference type="Pfam" id="PF17803"/>
    </source>
</evidence>
<dbReference type="Pfam" id="PF17803">
    <property type="entry name" value="Cadherin_4"/>
    <property type="match status" value="1"/>
</dbReference>
<dbReference type="InterPro" id="IPR002105">
    <property type="entry name" value="Dockerin_1_rpt"/>
</dbReference>
<dbReference type="InterPro" id="IPR006626">
    <property type="entry name" value="PbH1"/>
</dbReference>